<keyword evidence="5" id="KW-0132">Cell division</keyword>
<dbReference type="PANTHER" id="PTHR34981">
    <property type="entry name" value="CELL DIVISION PROTEIN ZAPA"/>
    <property type="match status" value="1"/>
</dbReference>
<protein>
    <recommendedName>
        <fullName evidence="3">Cell division protein ZapA</fullName>
    </recommendedName>
    <alternativeName>
        <fullName evidence="11">Z ring-associated protein ZapA</fullName>
    </alternativeName>
</protein>
<proteinExistence type="inferred from homology"/>
<dbReference type="GO" id="GO:0000917">
    <property type="term" value="P:division septum assembly"/>
    <property type="evidence" value="ECO:0007669"/>
    <property type="project" value="UniProtKB-KW"/>
</dbReference>
<dbReference type="Gene3D" id="3.30.160.880">
    <property type="entry name" value="Cell division protein ZapA protomer, N-terminal domain"/>
    <property type="match status" value="1"/>
</dbReference>
<evidence type="ECO:0000256" key="11">
    <source>
        <dbReference type="ARBA" id="ARBA00033158"/>
    </source>
</evidence>
<dbReference type="GO" id="GO:0030428">
    <property type="term" value="C:cell septum"/>
    <property type="evidence" value="ECO:0007669"/>
    <property type="project" value="TreeGrafter"/>
</dbReference>
<dbReference type="SUPFAM" id="SSF102829">
    <property type="entry name" value="Cell division protein ZapA-like"/>
    <property type="match status" value="1"/>
</dbReference>
<dbReference type="InterPro" id="IPR036192">
    <property type="entry name" value="Cell_div_ZapA-like_sf"/>
</dbReference>
<evidence type="ECO:0000256" key="5">
    <source>
        <dbReference type="ARBA" id="ARBA00022618"/>
    </source>
</evidence>
<dbReference type="PANTHER" id="PTHR34981:SF1">
    <property type="entry name" value="CELL DIVISION PROTEIN ZAPA"/>
    <property type="match status" value="1"/>
</dbReference>
<dbReference type="GO" id="GO:0005829">
    <property type="term" value="C:cytosol"/>
    <property type="evidence" value="ECO:0007669"/>
    <property type="project" value="TreeGrafter"/>
</dbReference>
<name>A0A0R2SB52_9GAMM</name>
<evidence type="ECO:0000256" key="4">
    <source>
        <dbReference type="ARBA" id="ARBA00022490"/>
    </source>
</evidence>
<keyword evidence="7" id="KW-0717">Septation</keyword>
<dbReference type="GO" id="GO:0043093">
    <property type="term" value="P:FtsZ-dependent cytokinesis"/>
    <property type="evidence" value="ECO:0007669"/>
    <property type="project" value="TreeGrafter"/>
</dbReference>
<evidence type="ECO:0000256" key="2">
    <source>
        <dbReference type="ARBA" id="ARBA00010074"/>
    </source>
</evidence>
<comment type="subunit">
    <text evidence="10">Homodimer. Interacts with FtsZ.</text>
</comment>
<evidence type="ECO:0000313" key="12">
    <source>
        <dbReference type="EMBL" id="KRO72056.1"/>
    </source>
</evidence>
<keyword evidence="8" id="KW-0131">Cell cycle</keyword>
<evidence type="ECO:0000256" key="8">
    <source>
        <dbReference type="ARBA" id="ARBA00023306"/>
    </source>
</evidence>
<gene>
    <name evidence="12" type="ORF">ABR69_08500</name>
</gene>
<dbReference type="Pfam" id="PF05164">
    <property type="entry name" value="ZapA"/>
    <property type="match status" value="1"/>
</dbReference>
<dbReference type="Proteomes" id="UP000051934">
    <property type="component" value="Unassembled WGS sequence"/>
</dbReference>
<comment type="caution">
    <text evidence="12">The sequence shown here is derived from an EMBL/GenBank/DDBJ whole genome shotgun (WGS) entry which is preliminary data.</text>
</comment>
<organism evidence="12 13">
    <name type="scientific">OM182 bacterium BACL3 MAG-120507-bin80</name>
    <dbReference type="NCBI Taxonomy" id="1655577"/>
    <lineage>
        <taxon>Bacteria</taxon>
        <taxon>Pseudomonadati</taxon>
        <taxon>Pseudomonadota</taxon>
        <taxon>Gammaproteobacteria</taxon>
        <taxon>OMG group</taxon>
        <taxon>OM182 clade</taxon>
    </lineage>
</organism>
<evidence type="ECO:0000256" key="6">
    <source>
        <dbReference type="ARBA" id="ARBA00023054"/>
    </source>
</evidence>
<keyword evidence="4" id="KW-0963">Cytoplasm</keyword>
<evidence type="ECO:0000256" key="10">
    <source>
        <dbReference type="ARBA" id="ARBA00026068"/>
    </source>
</evidence>
<comment type="subcellular location">
    <subcellularLocation>
        <location evidence="1">Cytoplasm</location>
    </subcellularLocation>
</comment>
<dbReference type="GO" id="GO:0000921">
    <property type="term" value="P:septin ring assembly"/>
    <property type="evidence" value="ECO:0007669"/>
    <property type="project" value="TreeGrafter"/>
</dbReference>
<comment type="function">
    <text evidence="9">Activator of cell division through the inhibition of FtsZ GTPase activity, therefore promoting FtsZ assembly into bundles of protofilaments necessary for the formation of the division Z ring. It is recruited early at mid-cell but it is not essential for cell division.</text>
</comment>
<dbReference type="AlphaFoldDB" id="A0A0R2SB52"/>
<evidence type="ECO:0000313" key="13">
    <source>
        <dbReference type="Proteomes" id="UP000051934"/>
    </source>
</evidence>
<evidence type="ECO:0000256" key="3">
    <source>
        <dbReference type="ARBA" id="ARBA00015195"/>
    </source>
</evidence>
<keyword evidence="6" id="KW-0175">Coiled coil</keyword>
<comment type="similarity">
    <text evidence="2">Belongs to the ZapA family. Type 1 subfamily.</text>
</comment>
<dbReference type="Gene3D" id="1.20.5.50">
    <property type="match status" value="1"/>
</dbReference>
<evidence type="ECO:0000256" key="7">
    <source>
        <dbReference type="ARBA" id="ARBA00023210"/>
    </source>
</evidence>
<dbReference type="InterPro" id="IPR042233">
    <property type="entry name" value="Cell_div_ZapA_N"/>
</dbReference>
<dbReference type="EMBL" id="LIBB01000103">
    <property type="protein sequence ID" value="KRO72056.1"/>
    <property type="molecule type" value="Genomic_DNA"/>
</dbReference>
<evidence type="ECO:0000256" key="9">
    <source>
        <dbReference type="ARBA" id="ARBA00024910"/>
    </source>
</evidence>
<dbReference type="GO" id="GO:0032153">
    <property type="term" value="C:cell division site"/>
    <property type="evidence" value="ECO:0007669"/>
    <property type="project" value="TreeGrafter"/>
</dbReference>
<evidence type="ECO:0000256" key="1">
    <source>
        <dbReference type="ARBA" id="ARBA00004496"/>
    </source>
</evidence>
<sequence>MSEQPTAVQIKILDKEYQINCPPSEQEALMKSARYLDENMRTIKGRGNIHGAEKIAVMAALNITHDMLRKNLLINETRQASALQLRSLEEKIDAALVGARQLEL</sequence>
<accession>A0A0R2SB52</accession>
<reference evidence="12 13" key="1">
    <citation type="submission" date="2015-10" db="EMBL/GenBank/DDBJ databases">
        <title>Metagenome-Assembled Genomes uncover a global brackish microbiome.</title>
        <authorList>
            <person name="Hugerth L.W."/>
            <person name="Larsson J."/>
            <person name="Alneberg J."/>
            <person name="Lindh M.V."/>
            <person name="Legrand C."/>
            <person name="Pinhassi J."/>
            <person name="Andersson A.F."/>
        </authorList>
    </citation>
    <scope>NUCLEOTIDE SEQUENCE [LARGE SCALE GENOMIC DNA]</scope>
    <source>
        <strain evidence="12">BACL4 MAG-120507-bin80</strain>
    </source>
</reference>
<dbReference type="InterPro" id="IPR007838">
    <property type="entry name" value="Cell_div_ZapA-like"/>
</dbReference>